<feature type="non-terminal residue" evidence="2">
    <location>
        <position position="1"/>
    </location>
</feature>
<organism evidence="2 3">
    <name type="scientific">Cryptococcus amylolentus CBS 6273</name>
    <dbReference type="NCBI Taxonomy" id="1296118"/>
    <lineage>
        <taxon>Eukaryota</taxon>
        <taxon>Fungi</taxon>
        <taxon>Dikarya</taxon>
        <taxon>Basidiomycota</taxon>
        <taxon>Agaricomycotina</taxon>
        <taxon>Tremellomycetes</taxon>
        <taxon>Tremellales</taxon>
        <taxon>Cryptococcaceae</taxon>
        <taxon>Cryptococcus</taxon>
    </lineage>
</organism>
<proteinExistence type="predicted"/>
<name>A0A1E3K263_9TREE</name>
<dbReference type="AlphaFoldDB" id="A0A1E3K263"/>
<gene>
    <name evidence="2" type="ORF">I350_04508</name>
</gene>
<feature type="compositionally biased region" description="Gly residues" evidence="1">
    <location>
        <begin position="55"/>
        <end position="64"/>
    </location>
</feature>
<comment type="caution">
    <text evidence="2">The sequence shown here is derived from an EMBL/GenBank/DDBJ whole genome shotgun (WGS) entry which is preliminary data.</text>
</comment>
<dbReference type="EMBL" id="MEKH01000006">
    <property type="protein sequence ID" value="ODO07136.1"/>
    <property type="molecule type" value="Genomic_DNA"/>
</dbReference>
<accession>A0A1E3K263</accession>
<dbReference type="Proteomes" id="UP000095149">
    <property type="component" value="Unassembled WGS sequence"/>
</dbReference>
<feature type="compositionally biased region" description="Basic and acidic residues" evidence="1">
    <location>
        <begin position="86"/>
        <end position="95"/>
    </location>
</feature>
<protein>
    <submittedName>
        <fullName evidence="2">Uncharacterized protein</fullName>
    </submittedName>
</protein>
<evidence type="ECO:0000313" key="3">
    <source>
        <dbReference type="Proteomes" id="UP000095149"/>
    </source>
</evidence>
<feature type="region of interest" description="Disordered" evidence="1">
    <location>
        <begin position="1"/>
        <end position="104"/>
    </location>
</feature>
<reference evidence="2 3" key="1">
    <citation type="submission" date="2016-06" db="EMBL/GenBank/DDBJ databases">
        <title>Evolution of pathogenesis and genome organization in the Tremellales.</title>
        <authorList>
            <person name="Cuomo C."/>
            <person name="Litvintseva A."/>
            <person name="Heitman J."/>
            <person name="Chen Y."/>
            <person name="Sun S."/>
            <person name="Springer D."/>
            <person name="Dromer F."/>
            <person name="Young S."/>
            <person name="Zeng Q."/>
            <person name="Chapman S."/>
            <person name="Gujja S."/>
            <person name="Saif S."/>
            <person name="Birren B."/>
        </authorList>
    </citation>
    <scope>NUCLEOTIDE SEQUENCE [LARGE SCALE GENOMIC DNA]</scope>
    <source>
        <strain evidence="2 3">CBS 6273</strain>
    </source>
</reference>
<evidence type="ECO:0000256" key="1">
    <source>
        <dbReference type="SAM" id="MobiDB-lite"/>
    </source>
</evidence>
<sequence length="104" mass="10423">AELVAEGIPVRRGRGSQTGEGIEAELVAEGIPVRRERGSQTGEGTPANGGKRSGKPGGRSGGGVRLAHGGESCPAGEGCGAGSRCVRPESGREEFGVPEVAGEW</sequence>
<evidence type="ECO:0000313" key="2">
    <source>
        <dbReference type="EMBL" id="ODO07136.1"/>
    </source>
</evidence>